<name>A0A7D8UMV0_9HELO</name>
<dbReference type="OrthoDB" id="3561867at2759"/>
<protein>
    <submittedName>
        <fullName evidence="2">Transposon Ty3-G Gag-Pol polyprotein</fullName>
    </submittedName>
</protein>
<evidence type="ECO:0000313" key="3">
    <source>
        <dbReference type="Proteomes" id="UP000481288"/>
    </source>
</evidence>
<dbReference type="PANTHER" id="PTHR24559">
    <property type="entry name" value="TRANSPOSON TY3-I GAG-POL POLYPROTEIN"/>
    <property type="match status" value="1"/>
</dbReference>
<proteinExistence type="predicted"/>
<feature type="transmembrane region" description="Helical" evidence="1">
    <location>
        <begin position="21"/>
        <end position="43"/>
    </location>
</feature>
<gene>
    <name evidence="2" type="primary">TY3B-G</name>
    <name evidence="2" type="ORF">LCER1_G006102</name>
</gene>
<keyword evidence="1" id="KW-0812">Transmembrane</keyword>
<evidence type="ECO:0000313" key="2">
    <source>
        <dbReference type="EMBL" id="TVY52595.1"/>
    </source>
</evidence>
<dbReference type="EMBL" id="QGMG01000584">
    <property type="protein sequence ID" value="TVY52595.1"/>
    <property type="molecule type" value="Genomic_DNA"/>
</dbReference>
<sequence length="91" mass="10544">MDKDSINTEKIPKAYHNYLNVFLKAGFIAPSYAPFASLVLFALKPRGGLRFCIDFYKLNAITRKDRYPLPLINKILRRISQAKIFTKLDIH</sequence>
<dbReference type="PANTHER" id="PTHR24559:SF444">
    <property type="entry name" value="REVERSE TRANSCRIPTASE DOMAIN-CONTAINING PROTEIN"/>
    <property type="match status" value="1"/>
</dbReference>
<reference evidence="2 3" key="1">
    <citation type="submission" date="2018-05" db="EMBL/GenBank/DDBJ databases">
        <title>Whole genome sequencing for identification of molecular markers to develop diagnostic detection tools for the regulated plant pathogen Lachnellula willkommii.</title>
        <authorList>
            <person name="Giroux E."/>
            <person name="Bilodeau G."/>
        </authorList>
    </citation>
    <scope>NUCLEOTIDE SEQUENCE [LARGE SCALE GENOMIC DNA]</scope>
    <source>
        <strain evidence="2 3">CBS 625.97</strain>
    </source>
</reference>
<dbReference type="InterPro" id="IPR043502">
    <property type="entry name" value="DNA/RNA_pol_sf"/>
</dbReference>
<dbReference type="InterPro" id="IPR053134">
    <property type="entry name" value="RNA-dir_DNA_polymerase"/>
</dbReference>
<dbReference type="SUPFAM" id="SSF56672">
    <property type="entry name" value="DNA/RNA polymerases"/>
    <property type="match status" value="1"/>
</dbReference>
<keyword evidence="1" id="KW-1133">Transmembrane helix</keyword>
<dbReference type="Gene3D" id="3.10.10.10">
    <property type="entry name" value="HIV Type 1 Reverse Transcriptase, subunit A, domain 1"/>
    <property type="match status" value="1"/>
</dbReference>
<dbReference type="AlphaFoldDB" id="A0A7D8UMV0"/>
<evidence type="ECO:0000256" key="1">
    <source>
        <dbReference type="SAM" id="Phobius"/>
    </source>
</evidence>
<organism evidence="2 3">
    <name type="scientific">Lachnellula cervina</name>
    <dbReference type="NCBI Taxonomy" id="1316786"/>
    <lineage>
        <taxon>Eukaryota</taxon>
        <taxon>Fungi</taxon>
        <taxon>Dikarya</taxon>
        <taxon>Ascomycota</taxon>
        <taxon>Pezizomycotina</taxon>
        <taxon>Leotiomycetes</taxon>
        <taxon>Helotiales</taxon>
        <taxon>Lachnaceae</taxon>
        <taxon>Lachnellula</taxon>
    </lineage>
</organism>
<comment type="caution">
    <text evidence="2">The sequence shown here is derived from an EMBL/GenBank/DDBJ whole genome shotgun (WGS) entry which is preliminary data.</text>
</comment>
<keyword evidence="3" id="KW-1185">Reference proteome</keyword>
<keyword evidence="1" id="KW-0472">Membrane</keyword>
<dbReference type="Proteomes" id="UP000481288">
    <property type="component" value="Unassembled WGS sequence"/>
</dbReference>
<accession>A0A7D8UMV0</accession>